<evidence type="ECO:0000313" key="1">
    <source>
        <dbReference type="EMBL" id="GAH04053.1"/>
    </source>
</evidence>
<proteinExistence type="predicted"/>
<organism evidence="1">
    <name type="scientific">marine sediment metagenome</name>
    <dbReference type="NCBI Taxonomy" id="412755"/>
    <lineage>
        <taxon>unclassified sequences</taxon>
        <taxon>metagenomes</taxon>
        <taxon>ecological metagenomes</taxon>
    </lineage>
</organism>
<reference evidence="1" key="1">
    <citation type="journal article" date="2014" name="Front. Microbiol.">
        <title>High frequency of phylogenetically diverse reductive dehalogenase-homologous genes in deep subseafloor sedimentary metagenomes.</title>
        <authorList>
            <person name="Kawai M."/>
            <person name="Futagami T."/>
            <person name="Toyoda A."/>
            <person name="Takaki Y."/>
            <person name="Nishi S."/>
            <person name="Hori S."/>
            <person name="Arai W."/>
            <person name="Tsubouchi T."/>
            <person name="Morono Y."/>
            <person name="Uchiyama I."/>
            <person name="Ito T."/>
            <person name="Fujiyama A."/>
            <person name="Inagaki F."/>
            <person name="Takami H."/>
        </authorList>
    </citation>
    <scope>NUCLEOTIDE SEQUENCE</scope>
    <source>
        <strain evidence="1">Expedition CK06-06</strain>
    </source>
</reference>
<name>X1E5X7_9ZZZZ</name>
<sequence>MTITPLPRSKGWMKLRGWASDVWNFLSNITELLAAVGSAATDSKTYNVRIVVKDKEYSQRLPDATTGFDLKVTDGTAIRWAFEKGRVAGAKRPYNTLAQNELYYKERLNLVGKTIYFACSTETPMVELICWI</sequence>
<gene>
    <name evidence="1" type="ORF">S01H4_38012</name>
</gene>
<dbReference type="EMBL" id="BART01020461">
    <property type="protein sequence ID" value="GAH04053.1"/>
    <property type="molecule type" value="Genomic_DNA"/>
</dbReference>
<protein>
    <submittedName>
        <fullName evidence="1">Uncharacterized protein</fullName>
    </submittedName>
</protein>
<accession>X1E5X7</accession>
<comment type="caution">
    <text evidence="1">The sequence shown here is derived from an EMBL/GenBank/DDBJ whole genome shotgun (WGS) entry which is preliminary data.</text>
</comment>
<dbReference type="AlphaFoldDB" id="X1E5X7"/>